<evidence type="ECO:0000256" key="3">
    <source>
        <dbReference type="ARBA" id="ARBA00022490"/>
    </source>
</evidence>
<comment type="caution">
    <text evidence="6">The sequence shown here is derived from an EMBL/GenBank/DDBJ whole genome shotgun (WGS) entry which is preliminary data.</text>
</comment>
<dbReference type="InterPro" id="IPR010160">
    <property type="entry name" value="CRISPR-assoc_prot_Cmr5"/>
</dbReference>
<evidence type="ECO:0000313" key="7">
    <source>
        <dbReference type="Proteomes" id="UP001157946"/>
    </source>
</evidence>
<evidence type="ECO:0000256" key="5">
    <source>
        <dbReference type="ARBA" id="ARBA00030001"/>
    </source>
</evidence>
<evidence type="ECO:0000313" key="6">
    <source>
        <dbReference type="EMBL" id="SMP20986.1"/>
    </source>
</evidence>
<dbReference type="GO" id="GO:0005737">
    <property type="term" value="C:cytoplasm"/>
    <property type="evidence" value="ECO:0007669"/>
    <property type="project" value="UniProtKB-SubCell"/>
</dbReference>
<dbReference type="EMBL" id="FXTU01000003">
    <property type="protein sequence ID" value="SMP20986.1"/>
    <property type="molecule type" value="Genomic_DNA"/>
</dbReference>
<dbReference type="AlphaFoldDB" id="A0AA45WPG3"/>
<dbReference type="Proteomes" id="UP001157946">
    <property type="component" value="Unassembled WGS sequence"/>
</dbReference>
<sequence>MDQTLDQQRAAFSLDVVERVKRQIESEEKGDEYAGYVVKLAGDILINGLGQSLAQLQAAAKDKKKEDPHYWLYEHVQEWLCKRHPYSLYAGEEDLLHAITKHDQHRYRWALVETLAWLEWHRKIAVAELKKAEGDD</sequence>
<keyword evidence="3" id="KW-0963">Cytoplasm</keyword>
<dbReference type="Pfam" id="PF09701">
    <property type="entry name" value="Cas_Cmr5"/>
    <property type="match status" value="1"/>
</dbReference>
<protein>
    <recommendedName>
        <fullName evidence="5">CRISPR type III-B/RAMP module-associated protein Cmr5</fullName>
    </recommendedName>
</protein>
<proteinExistence type="inferred from homology"/>
<dbReference type="RefSeq" id="WP_284724297.1">
    <property type="nucleotide sequence ID" value="NZ_FXTU01000003.1"/>
</dbReference>
<keyword evidence="7" id="KW-1185">Reference proteome</keyword>
<evidence type="ECO:0000256" key="4">
    <source>
        <dbReference type="ARBA" id="ARBA00023118"/>
    </source>
</evidence>
<name>A0AA45WPG3_9BACL</name>
<dbReference type="Gene3D" id="1.10.520.30">
    <property type="entry name" value="AF1862-like domain"/>
    <property type="match status" value="1"/>
</dbReference>
<reference evidence="6" key="1">
    <citation type="submission" date="2017-05" db="EMBL/GenBank/DDBJ databases">
        <authorList>
            <person name="Varghese N."/>
            <person name="Submissions S."/>
        </authorList>
    </citation>
    <scope>NUCLEOTIDE SEQUENCE</scope>
    <source>
        <strain evidence="6">DSM 45262</strain>
    </source>
</reference>
<accession>A0AA45WPG3</accession>
<dbReference type="GO" id="GO:0051607">
    <property type="term" value="P:defense response to virus"/>
    <property type="evidence" value="ECO:0007669"/>
    <property type="project" value="UniProtKB-KW"/>
</dbReference>
<evidence type="ECO:0000256" key="1">
    <source>
        <dbReference type="ARBA" id="ARBA00004496"/>
    </source>
</evidence>
<dbReference type="InterPro" id="IPR023101">
    <property type="entry name" value="AF1862-like_dom_sf"/>
</dbReference>
<comment type="similarity">
    <text evidence="2">Belongs to the CRISPR system Cmr5 family.</text>
</comment>
<evidence type="ECO:0000256" key="2">
    <source>
        <dbReference type="ARBA" id="ARBA00006161"/>
    </source>
</evidence>
<keyword evidence="4" id="KW-0051">Antiviral defense</keyword>
<dbReference type="NCBIfam" id="TIGR01881">
    <property type="entry name" value="cas_Cmr5"/>
    <property type="match status" value="1"/>
</dbReference>
<gene>
    <name evidence="6" type="ORF">SAMN06265361_103456</name>
</gene>
<dbReference type="SUPFAM" id="SSF158568">
    <property type="entry name" value="AF1862-like"/>
    <property type="match status" value="1"/>
</dbReference>
<organism evidence="6 7">
    <name type="scientific">Laceyella tengchongensis</name>
    <dbReference type="NCBI Taxonomy" id="574699"/>
    <lineage>
        <taxon>Bacteria</taxon>
        <taxon>Bacillati</taxon>
        <taxon>Bacillota</taxon>
        <taxon>Bacilli</taxon>
        <taxon>Bacillales</taxon>
        <taxon>Thermoactinomycetaceae</taxon>
        <taxon>Laceyella</taxon>
    </lineage>
</organism>
<comment type="subcellular location">
    <subcellularLocation>
        <location evidence="1">Cytoplasm</location>
    </subcellularLocation>
</comment>